<keyword evidence="6" id="KW-1185">Reference proteome</keyword>
<gene>
    <name evidence="7" type="primary">LOC105365969</name>
</gene>
<evidence type="ECO:0000256" key="3">
    <source>
        <dbReference type="ARBA" id="ARBA00022840"/>
    </source>
</evidence>
<dbReference type="InterPro" id="IPR036187">
    <property type="entry name" value="DNA_mismatch_repair_MutS_sf"/>
</dbReference>
<evidence type="ECO:0000259" key="5">
    <source>
        <dbReference type="SMART" id="SM00534"/>
    </source>
</evidence>
<evidence type="ECO:0000256" key="2">
    <source>
        <dbReference type="ARBA" id="ARBA00022741"/>
    </source>
</evidence>
<evidence type="ECO:0000313" key="6">
    <source>
        <dbReference type="Proteomes" id="UP000695007"/>
    </source>
</evidence>
<reference evidence="7" key="1">
    <citation type="submission" date="2025-08" db="UniProtKB">
        <authorList>
            <consortium name="RefSeq"/>
        </authorList>
    </citation>
    <scope>IDENTIFICATION</scope>
</reference>
<keyword evidence="3" id="KW-0067">ATP-binding</keyword>
<dbReference type="GO" id="GO:0140664">
    <property type="term" value="F:ATP-dependent DNA damage sensor activity"/>
    <property type="evidence" value="ECO:0007669"/>
    <property type="project" value="InterPro"/>
</dbReference>
<dbReference type="Proteomes" id="UP000695007">
    <property type="component" value="Unplaced"/>
</dbReference>
<protein>
    <submittedName>
        <fullName evidence="7">MutS protein homolog 5-like</fullName>
    </submittedName>
</protein>
<dbReference type="GeneID" id="105365969"/>
<dbReference type="InterPro" id="IPR045076">
    <property type="entry name" value="MutS"/>
</dbReference>
<dbReference type="SMART" id="SM00534">
    <property type="entry name" value="MUTSac"/>
    <property type="match status" value="1"/>
</dbReference>
<dbReference type="GO" id="GO:0005524">
    <property type="term" value="F:ATP binding"/>
    <property type="evidence" value="ECO:0007669"/>
    <property type="project" value="UniProtKB-KW"/>
</dbReference>
<accession>A0AAJ6YQY6</accession>
<dbReference type="PANTHER" id="PTHR11361">
    <property type="entry name" value="DNA MISMATCH REPAIR PROTEIN MUTS FAMILY MEMBER"/>
    <property type="match status" value="1"/>
</dbReference>
<dbReference type="Gene3D" id="3.40.50.300">
    <property type="entry name" value="P-loop containing nucleotide triphosphate hydrolases"/>
    <property type="match status" value="1"/>
</dbReference>
<comment type="similarity">
    <text evidence="1">Belongs to the DNA mismatch repair MutS family.</text>
</comment>
<dbReference type="SUPFAM" id="SSF52540">
    <property type="entry name" value="P-loop containing nucleoside triphosphate hydrolases"/>
    <property type="match status" value="1"/>
</dbReference>
<organism evidence="6 7">
    <name type="scientific">Ceratosolen solmsi marchali</name>
    <dbReference type="NCBI Taxonomy" id="326594"/>
    <lineage>
        <taxon>Eukaryota</taxon>
        <taxon>Metazoa</taxon>
        <taxon>Ecdysozoa</taxon>
        <taxon>Arthropoda</taxon>
        <taxon>Hexapoda</taxon>
        <taxon>Insecta</taxon>
        <taxon>Pterygota</taxon>
        <taxon>Neoptera</taxon>
        <taxon>Endopterygota</taxon>
        <taxon>Hymenoptera</taxon>
        <taxon>Apocrita</taxon>
        <taxon>Proctotrupomorpha</taxon>
        <taxon>Chalcidoidea</taxon>
        <taxon>Agaonidae</taxon>
        <taxon>Agaoninae</taxon>
        <taxon>Ceratosolen</taxon>
    </lineage>
</organism>
<proteinExistence type="inferred from homology"/>
<evidence type="ECO:0000256" key="4">
    <source>
        <dbReference type="ARBA" id="ARBA00023125"/>
    </source>
</evidence>
<dbReference type="AlphaFoldDB" id="A0AAJ6YQY6"/>
<dbReference type="SUPFAM" id="SSF48334">
    <property type="entry name" value="DNA repair protein MutS, domain III"/>
    <property type="match status" value="1"/>
</dbReference>
<dbReference type="PANTHER" id="PTHR11361:SF20">
    <property type="entry name" value="MUTS PROTEIN HOMOLOG 5"/>
    <property type="match status" value="1"/>
</dbReference>
<sequence>MPIVHGLGIHSVFLRLPITLSSISPQNLQSLPSEIENCHLVYIPEVGYVIAVTKWRILLNYRTIPSIQYKFSANGVDYFKSTLTTELDRVLGDVNKKIRKRSARIILKLSHYIKYYSEGISDAIKKCAELDALISFYQVAHNQHYVRPQIVNEHKILIYGGRHPLIEQTTTFIPNDTLSENNENLIKIITGPNSCGKSTFIKQTALIVFMAHIGSYVPAKFATIGLLSHIYTKITCSESISLQSSFFLQDIRQASRALSSSSKKSLIIIDEFGKGTSKMDSIALLSAIIIEFINKGTECPHVLIVTYFCEIFEWIPESNLVKFQTFEFLMDKNNVLFLYRLIKGQMTCNYSFVVAQITYLNNYIFNFAKEIQMTLQFGEAPPRPNDFRRKELSLASINALFSSETVIVLTDLKGLVLDLMGDQTT</sequence>
<dbReference type="InterPro" id="IPR000432">
    <property type="entry name" value="DNA_mismatch_repair_MutS_C"/>
</dbReference>
<dbReference type="GO" id="GO:0030983">
    <property type="term" value="F:mismatched DNA binding"/>
    <property type="evidence" value="ECO:0007669"/>
    <property type="project" value="InterPro"/>
</dbReference>
<keyword evidence="2" id="KW-0547">Nucleotide-binding</keyword>
<dbReference type="RefSeq" id="XP_011502570.1">
    <property type="nucleotide sequence ID" value="XM_011504268.1"/>
</dbReference>
<dbReference type="GO" id="GO:0051026">
    <property type="term" value="P:chiasma assembly"/>
    <property type="evidence" value="ECO:0007669"/>
    <property type="project" value="TreeGrafter"/>
</dbReference>
<dbReference type="Pfam" id="PF00488">
    <property type="entry name" value="MutS_V"/>
    <property type="match status" value="1"/>
</dbReference>
<feature type="domain" description="DNA mismatch repair proteins mutS family" evidence="5">
    <location>
        <begin position="183"/>
        <end position="373"/>
    </location>
</feature>
<dbReference type="KEGG" id="csol:105365969"/>
<keyword evidence="4" id="KW-0238">DNA-binding</keyword>
<evidence type="ECO:0000256" key="1">
    <source>
        <dbReference type="ARBA" id="ARBA00006271"/>
    </source>
</evidence>
<dbReference type="InterPro" id="IPR027417">
    <property type="entry name" value="P-loop_NTPase"/>
</dbReference>
<evidence type="ECO:0000313" key="7">
    <source>
        <dbReference type="RefSeq" id="XP_011502570.1"/>
    </source>
</evidence>
<dbReference type="GO" id="GO:0006298">
    <property type="term" value="P:mismatch repair"/>
    <property type="evidence" value="ECO:0007669"/>
    <property type="project" value="InterPro"/>
</dbReference>
<name>A0AAJ6YQY6_9HYME</name>
<dbReference type="GO" id="GO:0005634">
    <property type="term" value="C:nucleus"/>
    <property type="evidence" value="ECO:0007669"/>
    <property type="project" value="TreeGrafter"/>
</dbReference>